<evidence type="ECO:0000256" key="1">
    <source>
        <dbReference type="ARBA" id="ARBA00022468"/>
    </source>
</evidence>
<dbReference type="InterPro" id="IPR001936">
    <property type="entry name" value="RasGAP_dom"/>
</dbReference>
<dbReference type="PANTHER" id="PTHR10194:SF60">
    <property type="entry name" value="RAS GTPASE-ACTIVATING PROTEIN RASKOL"/>
    <property type="match status" value="1"/>
</dbReference>
<feature type="domain" description="Ras-GAP" evidence="4">
    <location>
        <begin position="491"/>
        <end position="685"/>
    </location>
</feature>
<dbReference type="Gene3D" id="2.60.40.150">
    <property type="entry name" value="C2 domain"/>
    <property type="match status" value="1"/>
</dbReference>
<feature type="compositionally biased region" description="Low complexity" evidence="2">
    <location>
        <begin position="878"/>
        <end position="890"/>
    </location>
</feature>
<feature type="compositionally biased region" description="Low complexity" evidence="2">
    <location>
        <begin position="38"/>
        <end position="53"/>
    </location>
</feature>
<dbReference type="PROSITE" id="PS00509">
    <property type="entry name" value="RAS_GTPASE_ACTIV_1"/>
    <property type="match status" value="1"/>
</dbReference>
<comment type="caution">
    <text evidence="5">The sequence shown here is derived from an EMBL/GenBank/DDBJ whole genome shotgun (WGS) entry which is preliminary data.</text>
</comment>
<feature type="region of interest" description="Disordered" evidence="2">
    <location>
        <begin position="1124"/>
        <end position="1216"/>
    </location>
</feature>
<proteinExistence type="predicted"/>
<protein>
    <recommendedName>
        <fullName evidence="7">Gap-2</fullName>
    </recommendedName>
</protein>
<dbReference type="InterPro" id="IPR057606">
    <property type="entry name" value="SynGAP1-like_PH"/>
</dbReference>
<evidence type="ECO:0008006" key="7">
    <source>
        <dbReference type="Google" id="ProtNLM"/>
    </source>
</evidence>
<dbReference type="CDD" id="cd04013">
    <property type="entry name" value="C2_SynGAP_like"/>
    <property type="match status" value="1"/>
</dbReference>
<evidence type="ECO:0000259" key="3">
    <source>
        <dbReference type="PROSITE" id="PS50004"/>
    </source>
</evidence>
<feature type="region of interest" description="Disordered" evidence="2">
    <location>
        <begin position="785"/>
        <end position="1074"/>
    </location>
</feature>
<feature type="compositionally biased region" description="Polar residues" evidence="2">
    <location>
        <begin position="981"/>
        <end position="996"/>
    </location>
</feature>
<feature type="region of interest" description="Disordered" evidence="2">
    <location>
        <begin position="219"/>
        <end position="246"/>
    </location>
</feature>
<dbReference type="SMART" id="SM00239">
    <property type="entry name" value="C2"/>
    <property type="match status" value="1"/>
</dbReference>
<dbReference type="InterPro" id="IPR023152">
    <property type="entry name" value="RasGAP_CS"/>
</dbReference>
<dbReference type="InterPro" id="IPR008936">
    <property type="entry name" value="Rho_GTPase_activation_prot"/>
</dbReference>
<dbReference type="Pfam" id="PF00168">
    <property type="entry name" value="C2"/>
    <property type="match status" value="1"/>
</dbReference>
<name>A0AAV5WQK8_9BILA</name>
<gene>
    <name evidence="5" type="ORF">PFISCL1PPCAC_24102</name>
</gene>
<dbReference type="InterPro" id="IPR039360">
    <property type="entry name" value="Ras_GTPase"/>
</dbReference>
<feature type="compositionally biased region" description="Basic residues" evidence="2">
    <location>
        <begin position="969"/>
        <end position="980"/>
    </location>
</feature>
<dbReference type="SUPFAM" id="SSF49562">
    <property type="entry name" value="C2 domain (Calcium/lipid-binding domain, CaLB)"/>
    <property type="match status" value="1"/>
</dbReference>
<sequence length="1314" mass="144910">RVARRLPRIRLDGGIRSFLRHWKQSGNSDYEGEDSVASSSSSSNHSNYTNNNYSSKTLSRLTALREEGHFVTDYLPQNHYGVSQYGTVYRGASVAGYRNPSYYPPSKPPYSPVPMDSHHYFTMRPGRYVVNDDVPPLRQSSNRALSSTNINAMSASVPVYQEGPGLALADDGYSAPQKLANFLTKPFRSNPLKRTKSVSKLERKRLAIHDDLARDPDENTFGRGDYMRRSGYGREPPSTLRSSRSHESLLSYSAATHMIDLASDTRLHPVHPSVLDVPNCFRVANTYYACRTPLERAKWMDNLRRTMNPLRDRQRRTENGLQLWVLEAKGIPAKRRYFCELCLDKTLYARTSAKPRGDSCFWGEHFDFSMLPRTDDICVNLYREADPKKKKDRSTLVGFVHIKVDQIIARHPIERWYTVTSTADGLSTTSKLSSALSKNNEAHDVPSIRIKARWQTVDILPRAAYADLLHFVIHSYLPLCVQLEPILGVKAKEDLSTSLVRILHEQGRARGFLVDLVLSEVDLLDNDHLMFRGNSLATKAMEAYMKLVAEDYLSSTLGEFVKNVLEADENCEVDPLKMPGVSASSLEKNRATLMRCVETAWGKIINSTHMLPVELREVFADLRSRLEESKRGELSNNLISSSIFLRYLCPAILSPSLFNLVTEYPSGKAARSLTLIAKTLQTLANFTRFGGKEHYMEFMNSFVEHEWQHMEDFLNKISRRSSVRNTTEVIIDLGKELSLLHSYLEETWTNEVSDKASSLDGRVSDLSDILSDISLIRRRGDQSMDMNTSTLSASSDYDNSAYRPSHRLGGHNENLPAYRATPPTGHAHLGQSPTTPTSGHRGPAPHLNTADDYVLPTAFHEDNGARGGVPAHRRLPRSSHQSTSSSSSSSPGMAYHPRAPVGGMNTIRNNATTAGPSGSSPSIAGHSTSSSSGDHSSRTSLKSALMLSSSSGMGERDEETDSDDDGHGMRRPARKPKRRSVNGSTLMGGASSSGVSHTEGRTCGSQAGTVDRSFDRFERGGAYGSTESSASMMPSNTLSSGYGSHNHSSYSSSSSSPVDRSLPPPYPSQPPALSFSNRLYDGANGATTVSVGGCSALPSTINNNSSAPLPRGAEYRYNQPLYAVPPEMGAGSKSSLPRTNPRVSRPTSVREREQREQLRRENSLPMHTPSSSSILKPTLIDIMDPPSSSSPLLPSLDRSPPSLSSATSTSSEGGILSQGVHTVTIDDVDDHDDGVDVRSEDNNTSSHMQMKQQEMIEAQRAEIARLIKENAELKRAQGKKKETTKFVDSGASEDSYDSLSSLERDARLKGVTEC</sequence>
<dbReference type="PROSITE" id="PS50018">
    <property type="entry name" value="RAS_GTPASE_ACTIV_2"/>
    <property type="match status" value="1"/>
</dbReference>
<dbReference type="PROSITE" id="PS50004">
    <property type="entry name" value="C2"/>
    <property type="match status" value="1"/>
</dbReference>
<evidence type="ECO:0000256" key="2">
    <source>
        <dbReference type="SAM" id="MobiDB-lite"/>
    </source>
</evidence>
<feature type="domain" description="C2" evidence="3">
    <location>
        <begin position="299"/>
        <end position="417"/>
    </location>
</feature>
<dbReference type="Pfam" id="PF25321">
    <property type="entry name" value="PH_RASGAP"/>
    <property type="match status" value="1"/>
</dbReference>
<feature type="compositionally biased region" description="Basic and acidic residues" evidence="2">
    <location>
        <begin position="1148"/>
        <end position="1162"/>
    </location>
</feature>
<keyword evidence="6" id="KW-1185">Reference proteome</keyword>
<dbReference type="Gene3D" id="1.10.506.10">
    <property type="entry name" value="GTPase Activation - p120gap, domain 1"/>
    <property type="match status" value="2"/>
</dbReference>
<feature type="compositionally biased region" description="Basic and acidic residues" evidence="2">
    <location>
        <begin position="1274"/>
        <end position="1285"/>
    </location>
</feature>
<reference evidence="5" key="1">
    <citation type="submission" date="2023-10" db="EMBL/GenBank/DDBJ databases">
        <title>Genome assembly of Pristionchus species.</title>
        <authorList>
            <person name="Yoshida K."/>
            <person name="Sommer R.J."/>
        </authorList>
    </citation>
    <scope>NUCLEOTIDE SEQUENCE</scope>
    <source>
        <strain evidence="5">RS5133</strain>
    </source>
</reference>
<dbReference type="CDD" id="cd05136">
    <property type="entry name" value="RasGAP_DAB2IP"/>
    <property type="match status" value="1"/>
</dbReference>
<organism evidence="5 6">
    <name type="scientific">Pristionchus fissidentatus</name>
    <dbReference type="NCBI Taxonomy" id="1538716"/>
    <lineage>
        <taxon>Eukaryota</taxon>
        <taxon>Metazoa</taxon>
        <taxon>Ecdysozoa</taxon>
        <taxon>Nematoda</taxon>
        <taxon>Chromadorea</taxon>
        <taxon>Rhabditida</taxon>
        <taxon>Rhabditina</taxon>
        <taxon>Diplogasteromorpha</taxon>
        <taxon>Diplogasteroidea</taxon>
        <taxon>Neodiplogasteridae</taxon>
        <taxon>Pristionchus</taxon>
    </lineage>
</organism>
<dbReference type="InterPro" id="IPR000008">
    <property type="entry name" value="C2_dom"/>
</dbReference>
<feature type="compositionally biased region" description="Polar residues" evidence="2">
    <location>
        <begin position="1132"/>
        <end position="1147"/>
    </location>
</feature>
<dbReference type="InterPro" id="IPR035892">
    <property type="entry name" value="C2_domain_sf"/>
</dbReference>
<dbReference type="EMBL" id="BTSY01000006">
    <property type="protein sequence ID" value="GMT32805.1"/>
    <property type="molecule type" value="Genomic_DNA"/>
</dbReference>
<feature type="region of interest" description="Disordered" evidence="2">
    <location>
        <begin position="26"/>
        <end position="53"/>
    </location>
</feature>
<feature type="compositionally biased region" description="Polar residues" evidence="2">
    <location>
        <begin position="785"/>
        <end position="798"/>
    </location>
</feature>
<feature type="compositionally biased region" description="Low complexity" evidence="2">
    <location>
        <begin position="1185"/>
        <end position="1211"/>
    </location>
</feature>
<feature type="compositionally biased region" description="Polar residues" evidence="2">
    <location>
        <begin position="1025"/>
        <end position="1038"/>
    </location>
</feature>
<evidence type="ECO:0000259" key="4">
    <source>
        <dbReference type="PROSITE" id="PS50018"/>
    </source>
</evidence>
<dbReference type="Pfam" id="PF00616">
    <property type="entry name" value="RasGAP"/>
    <property type="match status" value="2"/>
</dbReference>
<dbReference type="GO" id="GO:0005096">
    <property type="term" value="F:GTPase activator activity"/>
    <property type="evidence" value="ECO:0007669"/>
    <property type="project" value="UniProtKB-KW"/>
</dbReference>
<evidence type="ECO:0000313" key="6">
    <source>
        <dbReference type="Proteomes" id="UP001432322"/>
    </source>
</evidence>
<feature type="region of interest" description="Disordered" evidence="2">
    <location>
        <begin position="1274"/>
        <end position="1300"/>
    </location>
</feature>
<dbReference type="SMART" id="SM00323">
    <property type="entry name" value="RasGAP"/>
    <property type="match status" value="1"/>
</dbReference>
<keyword evidence="1" id="KW-0343">GTPase activation</keyword>
<dbReference type="SUPFAM" id="SSF48350">
    <property type="entry name" value="GTPase activation domain, GAP"/>
    <property type="match status" value="1"/>
</dbReference>
<feature type="compositionally biased region" description="Low complexity" evidence="2">
    <location>
        <begin position="912"/>
        <end position="951"/>
    </location>
</feature>
<evidence type="ECO:0000313" key="5">
    <source>
        <dbReference type="EMBL" id="GMT32805.1"/>
    </source>
</evidence>
<feature type="non-terminal residue" evidence="5">
    <location>
        <position position="1"/>
    </location>
</feature>
<feature type="compositionally biased region" description="Low complexity" evidence="2">
    <location>
        <begin position="1039"/>
        <end position="1056"/>
    </location>
</feature>
<dbReference type="PANTHER" id="PTHR10194">
    <property type="entry name" value="RAS GTPASE-ACTIVATING PROTEINS"/>
    <property type="match status" value="1"/>
</dbReference>
<dbReference type="Proteomes" id="UP001432322">
    <property type="component" value="Unassembled WGS sequence"/>
</dbReference>
<accession>A0AAV5WQK8</accession>